<dbReference type="EMBL" id="CBKE010000416">
    <property type="protein sequence ID" value="CDF06269.1"/>
    <property type="molecule type" value="Genomic_DNA"/>
</dbReference>
<evidence type="ECO:0000313" key="5">
    <source>
        <dbReference type="Proteomes" id="UP000017908"/>
    </source>
</evidence>
<dbReference type="AlphaFoldDB" id="R7MYR0"/>
<dbReference type="CDD" id="cd00761">
    <property type="entry name" value="Glyco_tranf_GTA_type"/>
    <property type="match status" value="1"/>
</dbReference>
<keyword evidence="1" id="KW-0328">Glycosyltransferase</keyword>
<sequence length="331" mass="38216">MLFSIIVPVYGIEKYLPKCIDSILAQSCTDFELILVDDGAKDASGSICDQYKEKDRRIKVIHKENGGLVSARKAGLQEAKGDYIVPIDGDDWVDTELLASMAELLVQYPRLDLICYGMYQGVNDERYLSKPVPECEGLYDEDKIKESILPHLIKGDNGVRFPPNVCGKVFSRKFYQKYQLAVPDTIALGEDAAVTYPLVSQAKSMFITKRCFYYYRMNPNSMTKSRKKGFDWDNLRTLADIWHHNLNPNYDFSAQIARYMCHDLFNVAKSHLQTNQPYAQVKQMILQEINTADFQTYINDAHFTRFSKEQIPKFLLRYQLIFLIKILSKYI</sequence>
<protein>
    <submittedName>
        <fullName evidence="4">Glycosyltransferase group 2 family protein</fullName>
    </submittedName>
</protein>
<dbReference type="Proteomes" id="UP000017908">
    <property type="component" value="Unassembled WGS sequence"/>
</dbReference>
<evidence type="ECO:0000313" key="4">
    <source>
        <dbReference type="EMBL" id="CDF06269.1"/>
    </source>
</evidence>
<dbReference type="Pfam" id="PF00535">
    <property type="entry name" value="Glycos_transf_2"/>
    <property type="match status" value="1"/>
</dbReference>
<dbReference type="Gene3D" id="3.90.550.10">
    <property type="entry name" value="Spore Coat Polysaccharide Biosynthesis Protein SpsA, Chain A"/>
    <property type="match status" value="1"/>
</dbReference>
<organism evidence="4 5">
    <name type="scientific">Megasphaera elsdenii CAG:570</name>
    <dbReference type="NCBI Taxonomy" id="1263087"/>
    <lineage>
        <taxon>Bacteria</taxon>
        <taxon>Bacillati</taxon>
        <taxon>Bacillota</taxon>
        <taxon>Negativicutes</taxon>
        <taxon>Veillonellales</taxon>
        <taxon>Veillonellaceae</taxon>
        <taxon>Megasphaera</taxon>
    </lineage>
</organism>
<comment type="caution">
    <text evidence="4">The sequence shown here is derived from an EMBL/GenBank/DDBJ whole genome shotgun (WGS) entry which is preliminary data.</text>
</comment>
<evidence type="ECO:0000256" key="1">
    <source>
        <dbReference type="ARBA" id="ARBA00022676"/>
    </source>
</evidence>
<keyword evidence="2 4" id="KW-0808">Transferase</keyword>
<evidence type="ECO:0000259" key="3">
    <source>
        <dbReference type="Pfam" id="PF00535"/>
    </source>
</evidence>
<dbReference type="InterPro" id="IPR029044">
    <property type="entry name" value="Nucleotide-diphossugar_trans"/>
</dbReference>
<accession>R7MYR0</accession>
<dbReference type="PANTHER" id="PTHR22916:SF51">
    <property type="entry name" value="GLYCOSYLTRANSFERASE EPSH-RELATED"/>
    <property type="match status" value="1"/>
</dbReference>
<evidence type="ECO:0000256" key="2">
    <source>
        <dbReference type="ARBA" id="ARBA00022679"/>
    </source>
</evidence>
<proteinExistence type="predicted"/>
<dbReference type="InterPro" id="IPR001173">
    <property type="entry name" value="Glyco_trans_2-like"/>
</dbReference>
<dbReference type="PANTHER" id="PTHR22916">
    <property type="entry name" value="GLYCOSYLTRANSFERASE"/>
    <property type="match status" value="1"/>
</dbReference>
<name>R7MYR0_MEGEL</name>
<dbReference type="GO" id="GO:0016757">
    <property type="term" value="F:glycosyltransferase activity"/>
    <property type="evidence" value="ECO:0007669"/>
    <property type="project" value="UniProtKB-KW"/>
</dbReference>
<reference evidence="4" key="1">
    <citation type="submission" date="2012-11" db="EMBL/GenBank/DDBJ databases">
        <title>Dependencies among metagenomic species, viruses, plasmids and units of genetic variation.</title>
        <authorList>
            <person name="Nielsen H.B."/>
            <person name="Almeida M."/>
            <person name="Juncker A.S."/>
            <person name="Rasmussen S."/>
            <person name="Li J."/>
            <person name="Sunagawa S."/>
            <person name="Plichta D."/>
            <person name="Gautier L."/>
            <person name="Le Chatelier E."/>
            <person name="Peletier E."/>
            <person name="Bonde I."/>
            <person name="Nielsen T."/>
            <person name="Manichanh C."/>
            <person name="Arumugam M."/>
            <person name="Batto J."/>
            <person name="Santos M.B.Q.D."/>
            <person name="Blom N."/>
            <person name="Borruel N."/>
            <person name="Burgdorf K.S."/>
            <person name="Boumezbeur F."/>
            <person name="Casellas F."/>
            <person name="Dore J."/>
            <person name="Guarner F."/>
            <person name="Hansen T."/>
            <person name="Hildebrand F."/>
            <person name="Kaas R.S."/>
            <person name="Kennedy S."/>
            <person name="Kristiansen K."/>
            <person name="Kultima J.R."/>
            <person name="Leonard P."/>
            <person name="Levenez F."/>
            <person name="Lund O."/>
            <person name="Moumen B."/>
            <person name="Le Paslier D."/>
            <person name="Pons N."/>
            <person name="Pedersen O."/>
            <person name="Prifti E."/>
            <person name="Qin J."/>
            <person name="Raes J."/>
            <person name="Tap J."/>
            <person name="Tims S."/>
            <person name="Ussery D.W."/>
            <person name="Yamada T."/>
            <person name="MetaHit consortium"/>
            <person name="Renault P."/>
            <person name="Sicheritz-Ponten T."/>
            <person name="Bork P."/>
            <person name="Wang J."/>
            <person name="Brunak S."/>
            <person name="Ehrlich S.D."/>
        </authorList>
    </citation>
    <scope>NUCLEOTIDE SEQUENCE [LARGE SCALE GENOMIC DNA]</scope>
</reference>
<dbReference type="SUPFAM" id="SSF53448">
    <property type="entry name" value="Nucleotide-diphospho-sugar transferases"/>
    <property type="match status" value="1"/>
</dbReference>
<feature type="domain" description="Glycosyltransferase 2-like" evidence="3">
    <location>
        <begin position="4"/>
        <end position="128"/>
    </location>
</feature>
<gene>
    <name evidence="4" type="ORF">BN715_00388</name>
</gene>